<keyword evidence="8" id="KW-1185">Reference proteome</keyword>
<dbReference type="InterPro" id="IPR000572">
    <property type="entry name" value="OxRdtase_Mopterin-bd_dom"/>
</dbReference>
<evidence type="ECO:0000256" key="1">
    <source>
        <dbReference type="ARBA" id="ARBA00001924"/>
    </source>
</evidence>
<dbReference type="Gene3D" id="3.90.420.10">
    <property type="entry name" value="Oxidoreductase, molybdopterin-binding domain"/>
    <property type="match status" value="1"/>
</dbReference>
<dbReference type="CDD" id="cd02110">
    <property type="entry name" value="SO_family_Moco_dimer"/>
    <property type="match status" value="1"/>
</dbReference>
<proteinExistence type="predicted"/>
<feature type="domain" description="Moybdenum cofactor oxidoreductase dimerisation" evidence="6">
    <location>
        <begin position="327"/>
        <end position="445"/>
    </location>
</feature>
<keyword evidence="2" id="KW-0500">Molybdenum</keyword>
<evidence type="ECO:0000259" key="6">
    <source>
        <dbReference type="Pfam" id="PF03404"/>
    </source>
</evidence>
<dbReference type="RefSeq" id="WP_086964167.1">
    <property type="nucleotide sequence ID" value="NZ_CP021376.1"/>
</dbReference>
<dbReference type="Gene3D" id="2.60.40.650">
    <property type="match status" value="1"/>
</dbReference>
<dbReference type="GO" id="GO:0043546">
    <property type="term" value="F:molybdopterin cofactor binding"/>
    <property type="evidence" value="ECO:0007669"/>
    <property type="project" value="TreeGrafter"/>
</dbReference>
<dbReference type="InterPro" id="IPR006311">
    <property type="entry name" value="TAT_signal"/>
</dbReference>
<gene>
    <name evidence="7" type="ORF">CBP12_09215</name>
</gene>
<feature type="domain" description="Oxidoreductase molybdopterin-binding" evidence="5">
    <location>
        <begin position="132"/>
        <end position="299"/>
    </location>
</feature>
<dbReference type="AlphaFoldDB" id="A0A1Y0CYB9"/>
<dbReference type="InterPro" id="IPR036374">
    <property type="entry name" value="OxRdtase_Mopterin-bd_sf"/>
</dbReference>
<evidence type="ECO:0000313" key="8">
    <source>
        <dbReference type="Proteomes" id="UP000243793"/>
    </source>
</evidence>
<keyword evidence="4" id="KW-0560">Oxidoreductase</keyword>
<dbReference type="PROSITE" id="PS51318">
    <property type="entry name" value="TAT"/>
    <property type="match status" value="1"/>
</dbReference>
<dbReference type="EMBL" id="CP021376">
    <property type="protein sequence ID" value="ART80301.1"/>
    <property type="molecule type" value="Genomic_DNA"/>
</dbReference>
<keyword evidence="3" id="KW-0479">Metal-binding</keyword>
<reference evidence="8" key="1">
    <citation type="submission" date="2017-05" db="EMBL/GenBank/DDBJ databases">
        <authorList>
            <person name="Sung H."/>
        </authorList>
    </citation>
    <scope>NUCLEOTIDE SEQUENCE [LARGE SCALE GENOMIC DNA]</scope>
    <source>
        <strain evidence="8">AMac2203</strain>
    </source>
</reference>
<dbReference type="Pfam" id="PF03404">
    <property type="entry name" value="Mo-co_dimer"/>
    <property type="match status" value="1"/>
</dbReference>
<dbReference type="PANTHER" id="PTHR19372">
    <property type="entry name" value="SULFITE REDUCTASE"/>
    <property type="match status" value="1"/>
</dbReference>
<dbReference type="InterPro" id="IPR014756">
    <property type="entry name" value="Ig_E-set"/>
</dbReference>
<dbReference type="GO" id="GO:0008482">
    <property type="term" value="F:sulfite oxidase activity"/>
    <property type="evidence" value="ECO:0007669"/>
    <property type="project" value="TreeGrafter"/>
</dbReference>
<dbReference type="Pfam" id="PF00174">
    <property type="entry name" value="Oxidored_molyb"/>
    <property type="match status" value="1"/>
</dbReference>
<dbReference type="SUPFAM" id="SSF81296">
    <property type="entry name" value="E set domains"/>
    <property type="match status" value="1"/>
</dbReference>
<dbReference type="GO" id="GO:0030151">
    <property type="term" value="F:molybdenum ion binding"/>
    <property type="evidence" value="ECO:0007669"/>
    <property type="project" value="InterPro"/>
</dbReference>
<accession>A0A1Y0CYB9</accession>
<dbReference type="KEGG" id="ocm:CBP12_09215"/>
<dbReference type="PRINTS" id="PR00407">
    <property type="entry name" value="EUMOPTERIN"/>
</dbReference>
<dbReference type="GO" id="GO:0020037">
    <property type="term" value="F:heme binding"/>
    <property type="evidence" value="ECO:0007669"/>
    <property type="project" value="TreeGrafter"/>
</dbReference>
<evidence type="ECO:0000256" key="4">
    <source>
        <dbReference type="ARBA" id="ARBA00023002"/>
    </source>
</evidence>
<evidence type="ECO:0000259" key="5">
    <source>
        <dbReference type="Pfam" id="PF00174"/>
    </source>
</evidence>
<dbReference type="GO" id="GO:0006790">
    <property type="term" value="P:sulfur compound metabolic process"/>
    <property type="evidence" value="ECO:0007669"/>
    <property type="project" value="TreeGrafter"/>
</dbReference>
<sequence>MARHPKNESKVQTKGLHELYAEDPIKADKLVWGRETDAHSRRGFLRRGGLFAMATAIGASIPFSKHMPAGLIPAAFAQTDESFSISGKEGLTILNDRPLNAETPPHLLDDKITPAKHMFVRNNGLPPEASALDPATWTLEIAGESCEKPTTFTLDELKSRFKHYSYQLTIECGGNGRSEFAPAASGNQWSTGAVACPKFTGARLRDVLEACGIKEDAVYIGYYGADLHPSGDASKEAISRGVPMSKALEDETLIAWAMNDEDIPLLNGHPLRLVCGGWPASTSGKWLKKIVIRDKIHDGNKMAAPAYHVPKYPVAPGTQVPNEDMEIITSMPIKSLITFPKSGINHTLGETLAVRGHAWAGDLEVKEFYVSSDFGVTWQQAQLEPPANRLAWQHWHSELTFPEKGYYEIWARAVDNEGKSQPMVVAGWNPKGYLNNACHRIAVQVV</sequence>
<evidence type="ECO:0000256" key="2">
    <source>
        <dbReference type="ARBA" id="ARBA00022505"/>
    </source>
</evidence>
<protein>
    <submittedName>
        <fullName evidence="7">Molybdopterin containing oxidoreductase</fullName>
    </submittedName>
</protein>
<dbReference type="InterPro" id="IPR008335">
    <property type="entry name" value="Mopterin_OxRdtase_euk"/>
</dbReference>
<dbReference type="InterPro" id="IPR005066">
    <property type="entry name" value="MoCF_OxRdtse_dimer"/>
</dbReference>
<evidence type="ECO:0000256" key="3">
    <source>
        <dbReference type="ARBA" id="ARBA00022723"/>
    </source>
</evidence>
<dbReference type="SUPFAM" id="SSF56524">
    <property type="entry name" value="Oxidoreductase molybdopterin-binding domain"/>
    <property type="match status" value="1"/>
</dbReference>
<comment type="cofactor">
    <cofactor evidence="1">
        <name>Mo-molybdopterin</name>
        <dbReference type="ChEBI" id="CHEBI:71302"/>
    </cofactor>
</comment>
<dbReference type="PANTHER" id="PTHR19372:SF7">
    <property type="entry name" value="SULFITE OXIDASE, MITOCHONDRIAL"/>
    <property type="match status" value="1"/>
</dbReference>
<name>A0A1Y0CYB9_9GAMM</name>
<dbReference type="Proteomes" id="UP000243793">
    <property type="component" value="Chromosome"/>
</dbReference>
<dbReference type="OrthoDB" id="9795587at2"/>
<organism evidence="7 8">
    <name type="scientific">Oceanisphaera avium</name>
    <dbReference type="NCBI Taxonomy" id="1903694"/>
    <lineage>
        <taxon>Bacteria</taxon>
        <taxon>Pseudomonadati</taxon>
        <taxon>Pseudomonadota</taxon>
        <taxon>Gammaproteobacteria</taxon>
        <taxon>Aeromonadales</taxon>
        <taxon>Aeromonadaceae</taxon>
        <taxon>Oceanisphaera</taxon>
    </lineage>
</organism>
<evidence type="ECO:0000313" key="7">
    <source>
        <dbReference type="EMBL" id="ART80301.1"/>
    </source>
</evidence>